<dbReference type="EMBL" id="JAUSSW010000007">
    <property type="protein sequence ID" value="MDQ0103062.1"/>
    <property type="molecule type" value="Genomic_DNA"/>
</dbReference>
<protein>
    <submittedName>
        <fullName evidence="1">Benzoyl-CoA reductase/2-hydroxyglutaryl-CoA dehydratase subunit BcrC/BadD/HgdB</fullName>
    </submittedName>
</protein>
<dbReference type="Gene3D" id="3.40.50.11890">
    <property type="match status" value="1"/>
</dbReference>
<accession>A0ABT9TRI2</accession>
<evidence type="ECO:0000313" key="1">
    <source>
        <dbReference type="EMBL" id="MDQ0103062.1"/>
    </source>
</evidence>
<proteinExistence type="predicted"/>
<dbReference type="Proteomes" id="UP001244563">
    <property type="component" value="Unassembled WGS sequence"/>
</dbReference>
<name>A0ABT9TRI2_PAENI</name>
<gene>
    <name evidence="1" type="ORF">J2T10_002719</name>
</gene>
<organism evidence="1 2">
    <name type="scientific">Paenarthrobacter nicotinovorans</name>
    <name type="common">Arthrobacter nicotinovorans</name>
    <dbReference type="NCBI Taxonomy" id="29320"/>
    <lineage>
        <taxon>Bacteria</taxon>
        <taxon>Bacillati</taxon>
        <taxon>Actinomycetota</taxon>
        <taxon>Actinomycetes</taxon>
        <taxon>Micrococcales</taxon>
        <taxon>Micrococcaceae</taxon>
        <taxon>Paenarthrobacter</taxon>
    </lineage>
</organism>
<evidence type="ECO:0000313" key="2">
    <source>
        <dbReference type="Proteomes" id="UP001244563"/>
    </source>
</evidence>
<keyword evidence="2" id="KW-1185">Reference proteome</keyword>
<sequence length="130" mass="14249">MSCDRRLRQGILDAFAEHYLRRVLRARERATRGTAVVGFVGADVPRELIASAGAQPLRLHSQSGPPSEDAVRLLGEATDPMAHSILNQVLANELDFLTGILLSRDCEASLHLFYVLRQLAAAGRECRPST</sequence>
<dbReference type="RefSeq" id="WP_197493600.1">
    <property type="nucleotide sequence ID" value="NZ_JAUSSW010000007.1"/>
</dbReference>
<comment type="caution">
    <text evidence="1">The sequence shown here is derived from an EMBL/GenBank/DDBJ whole genome shotgun (WGS) entry which is preliminary data.</text>
</comment>
<reference evidence="1 2" key="1">
    <citation type="submission" date="2023-07" db="EMBL/GenBank/DDBJ databases">
        <title>Sorghum-associated microbial communities from plants grown in Nebraska, USA.</title>
        <authorList>
            <person name="Schachtman D."/>
        </authorList>
    </citation>
    <scope>NUCLEOTIDE SEQUENCE [LARGE SCALE GENOMIC DNA]</scope>
    <source>
        <strain evidence="1 2">CC523</strain>
    </source>
</reference>